<accession>A0A7Z7FPM4</accession>
<dbReference type="EMBL" id="FNDI01000064">
    <property type="protein sequence ID" value="SDJ56544.1"/>
    <property type="molecule type" value="Genomic_DNA"/>
</dbReference>
<gene>
    <name evidence="1" type="ORF">SAMN04487926_16413</name>
</gene>
<reference evidence="1" key="1">
    <citation type="submission" date="2016-10" db="EMBL/GenBank/DDBJ databases">
        <authorList>
            <person name="Varghese N."/>
            <person name="Submissions S."/>
        </authorList>
    </citation>
    <scope>NUCLEOTIDE SEQUENCE [LARGE SCALE GENOMIC DNA]</scope>
    <source>
        <strain evidence="1">YR281</strain>
    </source>
</reference>
<evidence type="ECO:0000313" key="1">
    <source>
        <dbReference type="EMBL" id="SDJ56544.1"/>
    </source>
</evidence>
<dbReference type="Proteomes" id="UP000198900">
    <property type="component" value="Unassembled WGS sequence"/>
</dbReference>
<proteinExistence type="predicted"/>
<organism evidence="1 2">
    <name type="scientific">Paraburkholderia steynii</name>
    <dbReference type="NCBI Taxonomy" id="1245441"/>
    <lineage>
        <taxon>Bacteria</taxon>
        <taxon>Pseudomonadati</taxon>
        <taxon>Pseudomonadota</taxon>
        <taxon>Betaproteobacteria</taxon>
        <taxon>Burkholderiales</taxon>
        <taxon>Burkholderiaceae</taxon>
        <taxon>Paraburkholderia</taxon>
    </lineage>
</organism>
<dbReference type="AlphaFoldDB" id="A0A7Z7FPM4"/>
<keyword evidence="2" id="KW-1185">Reference proteome</keyword>
<protein>
    <submittedName>
        <fullName evidence="1">Uncharacterized protein</fullName>
    </submittedName>
</protein>
<sequence>MIPWSSILQWIIRSERTRTRPLRYDRFGDVASLCVYAATTAG</sequence>
<comment type="caution">
    <text evidence="1">The sequence shown here is derived from an EMBL/GenBank/DDBJ whole genome shotgun (WGS) entry which is preliminary data.</text>
</comment>
<name>A0A7Z7FPM4_9BURK</name>
<evidence type="ECO:0000313" key="2">
    <source>
        <dbReference type="Proteomes" id="UP000198900"/>
    </source>
</evidence>